<protein>
    <submittedName>
        <fullName evidence="5">N-acetylmuramoyl-L-alanine amidase</fullName>
        <ecNumber evidence="5">3.5.1.28</ecNumber>
    </submittedName>
</protein>
<keyword evidence="6" id="KW-1185">Reference proteome</keyword>
<dbReference type="GO" id="GO:0008745">
    <property type="term" value="F:N-acetylmuramoyl-L-alanine amidase activity"/>
    <property type="evidence" value="ECO:0007669"/>
    <property type="project" value="UniProtKB-EC"/>
</dbReference>
<keyword evidence="1 5" id="KW-0378">Hydrolase</keyword>
<sequence>MKKPAIFLSFALACGGAAAQGVTLADPFLRQAPTQTSPTLRGVVPAPGTASSGSLNLTGVQNATFGNPRTSNSGSQTRVVFDLAPGVSYTLMPTFTGLRIDVQGARVLPAVTAALGSSVSEYRAGGGQATLVTPFPLSFTEGWRASEATLAAGGSVLILEFGAVVSGGASESLRAAVRTSPPAPTASTAEANSVLNAPLGLKTAAGNAVAAPVPVASVTPSRTTQPPTPAATATNPDQLPPGDIVLPGKQFPPAPALPDANASRPSALTGRVPGQAQTGALLTAPRIGKNPGMTRLVLDLPPGSTYLIQPTALGLRIELTGLGVVPQDAQAVSPEVRTWRFEPTSAGVEITLVTATPTTARSGWRAQLLPPASGSDRARLAIDLSPALANLTPLLPSERLLAAVPPIPATRGTAILALSASYVQPRVVLDPGHGGRDPGAVGSIVEKEVTLDVALRVRDLLRAAGVDVVMTRDRDRELNSVKNVDLQMRAQMGSPGTQLFVSIHVNAMEANTSLRGYGVETWWNPNHPMSSSLASILQREVVETTGAFSRGLKSNQSLSVLRNSRIPAALVEIGYTSHPVDGLNLQDDNYLDRVAVGIAQGIREALTSGVTAGNAVGGGGK</sequence>
<proteinExistence type="predicted"/>
<dbReference type="CDD" id="cd02696">
    <property type="entry name" value="MurNAc-LAA"/>
    <property type="match status" value="1"/>
</dbReference>
<feature type="signal peptide" evidence="3">
    <location>
        <begin position="1"/>
        <end position="19"/>
    </location>
</feature>
<dbReference type="Pfam" id="PF01520">
    <property type="entry name" value="Amidase_3"/>
    <property type="match status" value="1"/>
</dbReference>
<feature type="domain" description="MurNAc-LAA" evidence="4">
    <location>
        <begin position="497"/>
        <end position="603"/>
    </location>
</feature>
<dbReference type="EC" id="3.5.1.28" evidence="5"/>
<reference evidence="5 6" key="1">
    <citation type="submission" date="2024-09" db="EMBL/GenBank/DDBJ databases">
        <authorList>
            <person name="Sun Q."/>
            <person name="Mori K."/>
        </authorList>
    </citation>
    <scope>NUCLEOTIDE SEQUENCE [LARGE SCALE GENOMIC DNA]</scope>
    <source>
        <strain evidence="5 6">JCM 13503</strain>
    </source>
</reference>
<feature type="compositionally biased region" description="Low complexity" evidence="2">
    <location>
        <begin position="217"/>
        <end position="236"/>
    </location>
</feature>
<dbReference type="SMART" id="SM00646">
    <property type="entry name" value="Ami_3"/>
    <property type="match status" value="1"/>
</dbReference>
<evidence type="ECO:0000259" key="4">
    <source>
        <dbReference type="SMART" id="SM00646"/>
    </source>
</evidence>
<organism evidence="5 6">
    <name type="scientific">Deinococcus oregonensis</name>
    <dbReference type="NCBI Taxonomy" id="1805970"/>
    <lineage>
        <taxon>Bacteria</taxon>
        <taxon>Thermotogati</taxon>
        <taxon>Deinococcota</taxon>
        <taxon>Deinococci</taxon>
        <taxon>Deinococcales</taxon>
        <taxon>Deinococcaceae</taxon>
        <taxon>Deinococcus</taxon>
    </lineage>
</organism>
<dbReference type="PANTHER" id="PTHR30404:SF0">
    <property type="entry name" value="N-ACETYLMURAMOYL-L-ALANINE AMIDASE AMIC"/>
    <property type="match status" value="1"/>
</dbReference>
<feature type="region of interest" description="Disordered" evidence="2">
    <location>
        <begin position="217"/>
        <end position="272"/>
    </location>
</feature>
<evidence type="ECO:0000313" key="5">
    <source>
        <dbReference type="EMBL" id="MFB9990753.1"/>
    </source>
</evidence>
<dbReference type="Gene3D" id="3.40.630.40">
    <property type="entry name" value="Zn-dependent exopeptidases"/>
    <property type="match status" value="1"/>
</dbReference>
<evidence type="ECO:0000256" key="3">
    <source>
        <dbReference type="SAM" id="SignalP"/>
    </source>
</evidence>
<dbReference type="RefSeq" id="WP_380004983.1">
    <property type="nucleotide sequence ID" value="NZ_JBHLYR010000008.1"/>
</dbReference>
<dbReference type="InterPro" id="IPR002508">
    <property type="entry name" value="MurNAc-LAA_cat"/>
</dbReference>
<dbReference type="Proteomes" id="UP001589733">
    <property type="component" value="Unassembled WGS sequence"/>
</dbReference>
<dbReference type="PANTHER" id="PTHR30404">
    <property type="entry name" value="N-ACETYLMURAMOYL-L-ALANINE AMIDASE"/>
    <property type="match status" value="1"/>
</dbReference>
<name>A0ABV6ATC6_9DEIO</name>
<evidence type="ECO:0000313" key="6">
    <source>
        <dbReference type="Proteomes" id="UP001589733"/>
    </source>
</evidence>
<keyword evidence="3" id="KW-0732">Signal</keyword>
<evidence type="ECO:0000256" key="1">
    <source>
        <dbReference type="ARBA" id="ARBA00022801"/>
    </source>
</evidence>
<accession>A0ABV6ATC6</accession>
<dbReference type="EMBL" id="JBHLYR010000008">
    <property type="protein sequence ID" value="MFB9990753.1"/>
    <property type="molecule type" value="Genomic_DNA"/>
</dbReference>
<dbReference type="InterPro" id="IPR050695">
    <property type="entry name" value="N-acetylmuramoyl_amidase_3"/>
</dbReference>
<dbReference type="SUPFAM" id="SSF53187">
    <property type="entry name" value="Zn-dependent exopeptidases"/>
    <property type="match status" value="1"/>
</dbReference>
<feature type="chain" id="PRO_5046240599" evidence="3">
    <location>
        <begin position="20"/>
        <end position="621"/>
    </location>
</feature>
<gene>
    <name evidence="5" type="ORF">ACFFLM_01955</name>
</gene>
<comment type="caution">
    <text evidence="5">The sequence shown here is derived from an EMBL/GenBank/DDBJ whole genome shotgun (WGS) entry which is preliminary data.</text>
</comment>
<evidence type="ECO:0000256" key="2">
    <source>
        <dbReference type="SAM" id="MobiDB-lite"/>
    </source>
</evidence>